<keyword evidence="3" id="KW-1185">Reference proteome</keyword>
<organism evidence="2 3">
    <name type="scientific">Peribacillus psychrosaccharolyticus</name>
    <name type="common">Bacillus psychrosaccharolyticus</name>
    <dbReference type="NCBI Taxonomy" id="1407"/>
    <lineage>
        <taxon>Bacteria</taxon>
        <taxon>Bacillati</taxon>
        <taxon>Bacillota</taxon>
        <taxon>Bacilli</taxon>
        <taxon>Bacillales</taxon>
        <taxon>Bacillaceae</taxon>
        <taxon>Peribacillus</taxon>
    </lineage>
</organism>
<dbReference type="InterPro" id="IPR027417">
    <property type="entry name" value="P-loop_NTPase"/>
</dbReference>
<dbReference type="EMBL" id="CP068052">
    <property type="protein sequence ID" value="QQS98462.1"/>
    <property type="molecule type" value="Genomic_DNA"/>
</dbReference>
<protein>
    <submittedName>
        <fullName evidence="2">ATP-binding protein</fullName>
    </submittedName>
</protein>
<dbReference type="PANTHER" id="PTHR30050:SF4">
    <property type="entry name" value="ATP-BINDING PROTEIN RV3427C IN INSERTION SEQUENCE-RELATED"/>
    <property type="match status" value="1"/>
</dbReference>
<dbReference type="PANTHER" id="PTHR30050">
    <property type="entry name" value="CHROMOSOMAL REPLICATION INITIATOR PROTEIN DNAA"/>
    <property type="match status" value="1"/>
</dbReference>
<evidence type="ECO:0000259" key="1">
    <source>
        <dbReference type="Pfam" id="PF01695"/>
    </source>
</evidence>
<sequence>MEKQLKAAKFPYHKTLDDYQININHHLIQLKELNWLEQQYNLILLGPPHHLAIGMGIEAIHKGYKVSFMTMGDLIHLLKTKTKEYIRKSHTLRKRVYESDMVIVDDLMYMSMDPREANLFFHLVNELYERSSIILTSNKAPDQWGELMNDQGITTTILDRLLHRAEVIPLHGDSYRIKHRDSIF</sequence>
<dbReference type="Gene3D" id="3.40.50.300">
    <property type="entry name" value="P-loop containing nucleotide triphosphate hydrolases"/>
    <property type="match status" value="1"/>
</dbReference>
<reference evidence="2 3" key="1">
    <citation type="submission" date="2021-01" db="EMBL/GenBank/DDBJ databases">
        <title>FDA dAtabase for Regulatory Grade micrObial Sequences (FDA-ARGOS): Supporting development and validation of Infectious Disease Dx tests.</title>
        <authorList>
            <person name="Nelson B."/>
            <person name="Plummer A."/>
            <person name="Tallon L."/>
            <person name="Sadzewicz L."/>
            <person name="Zhao X."/>
            <person name="Boylan J."/>
            <person name="Ott S."/>
            <person name="Bowen H."/>
            <person name="Vavikolanu K."/>
            <person name="Mehta A."/>
            <person name="Aluvathingal J."/>
            <person name="Nadendla S."/>
            <person name="Myers T."/>
            <person name="Yan Y."/>
            <person name="Sichtig H."/>
        </authorList>
    </citation>
    <scope>NUCLEOTIDE SEQUENCE [LARGE SCALE GENOMIC DNA]</scope>
    <source>
        <strain evidence="2 3">FDAARGOS_1161</strain>
        <plasmid evidence="2 3">unnamed</plasmid>
    </source>
</reference>
<geneLocation type="plasmid" evidence="2 3">
    <name>unnamed</name>
</geneLocation>
<evidence type="ECO:0000313" key="2">
    <source>
        <dbReference type="EMBL" id="QQS98462.1"/>
    </source>
</evidence>
<dbReference type="Pfam" id="PF01695">
    <property type="entry name" value="IstB_IS21"/>
    <property type="match status" value="1"/>
</dbReference>
<gene>
    <name evidence="2" type="ORF">I6J18_00255</name>
</gene>
<feature type="domain" description="IstB-like ATP-binding" evidence="1">
    <location>
        <begin position="2"/>
        <end position="180"/>
    </location>
</feature>
<dbReference type="InterPro" id="IPR002611">
    <property type="entry name" value="IstB_ATP-bd"/>
</dbReference>
<accession>A0A974NJ05</accession>
<dbReference type="SUPFAM" id="SSF52540">
    <property type="entry name" value="P-loop containing nucleoside triphosphate hydrolases"/>
    <property type="match status" value="1"/>
</dbReference>
<dbReference type="GO" id="GO:0005524">
    <property type="term" value="F:ATP binding"/>
    <property type="evidence" value="ECO:0007669"/>
    <property type="project" value="UniProtKB-KW"/>
</dbReference>
<proteinExistence type="predicted"/>
<keyword evidence="2" id="KW-0067">ATP-binding</keyword>
<keyword evidence="2" id="KW-0614">Plasmid</keyword>
<keyword evidence="2" id="KW-0547">Nucleotide-binding</keyword>
<dbReference type="GO" id="GO:0006260">
    <property type="term" value="P:DNA replication"/>
    <property type="evidence" value="ECO:0007669"/>
    <property type="project" value="TreeGrafter"/>
</dbReference>
<dbReference type="AlphaFoldDB" id="A0A974NJ05"/>
<name>A0A974NJ05_PERPY</name>
<dbReference type="KEGG" id="ppsr:I6J18_00255"/>
<dbReference type="Proteomes" id="UP000595254">
    <property type="component" value="Plasmid unnamed"/>
</dbReference>
<evidence type="ECO:0000313" key="3">
    <source>
        <dbReference type="Proteomes" id="UP000595254"/>
    </source>
</evidence>